<dbReference type="RefSeq" id="WP_145097284.1">
    <property type="nucleotide sequence ID" value="NZ_CP036274.1"/>
</dbReference>
<organism evidence="2 3">
    <name type="scientific">Anatilimnocola aggregata</name>
    <dbReference type="NCBI Taxonomy" id="2528021"/>
    <lineage>
        <taxon>Bacteria</taxon>
        <taxon>Pseudomonadati</taxon>
        <taxon>Planctomycetota</taxon>
        <taxon>Planctomycetia</taxon>
        <taxon>Pirellulales</taxon>
        <taxon>Pirellulaceae</taxon>
        <taxon>Anatilimnocola</taxon>
    </lineage>
</organism>
<evidence type="ECO:0000313" key="3">
    <source>
        <dbReference type="Proteomes" id="UP000315017"/>
    </source>
</evidence>
<name>A0A517YL47_9BACT</name>
<dbReference type="AlphaFoldDB" id="A0A517YL47"/>
<protein>
    <submittedName>
        <fullName evidence="2">Uncharacterized protein</fullName>
    </submittedName>
</protein>
<gene>
    <name evidence="2" type="ORF">ETAA8_61020</name>
</gene>
<dbReference type="EMBL" id="CP036274">
    <property type="protein sequence ID" value="QDU30949.1"/>
    <property type="molecule type" value="Genomic_DNA"/>
</dbReference>
<feature type="compositionally biased region" description="Basic and acidic residues" evidence="1">
    <location>
        <begin position="125"/>
        <end position="135"/>
    </location>
</feature>
<feature type="region of interest" description="Disordered" evidence="1">
    <location>
        <begin position="72"/>
        <end position="135"/>
    </location>
</feature>
<accession>A0A517YL47</accession>
<dbReference type="KEGG" id="aagg:ETAA8_61020"/>
<dbReference type="Proteomes" id="UP000315017">
    <property type="component" value="Chromosome"/>
</dbReference>
<evidence type="ECO:0000256" key="1">
    <source>
        <dbReference type="SAM" id="MobiDB-lite"/>
    </source>
</evidence>
<keyword evidence="3" id="KW-1185">Reference proteome</keyword>
<proteinExistence type="predicted"/>
<reference evidence="2 3" key="1">
    <citation type="submission" date="2019-02" db="EMBL/GenBank/DDBJ databases">
        <title>Deep-cultivation of Planctomycetes and their phenomic and genomic characterization uncovers novel biology.</title>
        <authorList>
            <person name="Wiegand S."/>
            <person name="Jogler M."/>
            <person name="Boedeker C."/>
            <person name="Pinto D."/>
            <person name="Vollmers J."/>
            <person name="Rivas-Marin E."/>
            <person name="Kohn T."/>
            <person name="Peeters S.H."/>
            <person name="Heuer A."/>
            <person name="Rast P."/>
            <person name="Oberbeckmann S."/>
            <person name="Bunk B."/>
            <person name="Jeske O."/>
            <person name="Meyerdierks A."/>
            <person name="Storesund J.E."/>
            <person name="Kallscheuer N."/>
            <person name="Luecker S."/>
            <person name="Lage O.M."/>
            <person name="Pohl T."/>
            <person name="Merkel B.J."/>
            <person name="Hornburger P."/>
            <person name="Mueller R.-W."/>
            <person name="Bruemmer F."/>
            <person name="Labrenz M."/>
            <person name="Spormann A.M."/>
            <person name="Op den Camp H."/>
            <person name="Overmann J."/>
            <person name="Amann R."/>
            <person name="Jetten M.S.M."/>
            <person name="Mascher T."/>
            <person name="Medema M.H."/>
            <person name="Devos D.P."/>
            <person name="Kaster A.-K."/>
            <person name="Ovreas L."/>
            <person name="Rohde M."/>
            <person name="Galperin M.Y."/>
            <person name="Jogler C."/>
        </authorList>
    </citation>
    <scope>NUCLEOTIDE SEQUENCE [LARGE SCALE GENOMIC DNA]</scope>
    <source>
        <strain evidence="2 3">ETA_A8</strain>
    </source>
</reference>
<sequence>MLSSLNGLSGIGVGGAIISVGTPVEQPMSPQVLQQDGLRQAKKCARVFVQHEVHDDAVGQLAVQLLHDEPQAALERQPRLHGIKQSSERSPRRSFSSKHGRGQQLPIGGAGIGVLQPGAQVVHDGAGDEHVLQPP</sequence>
<evidence type="ECO:0000313" key="2">
    <source>
        <dbReference type="EMBL" id="QDU30949.1"/>
    </source>
</evidence>